<gene>
    <name evidence="14" type="ORF">DW228_19385</name>
    <name evidence="13" type="ORF">EC80_008915</name>
</gene>
<dbReference type="Pfam" id="PF07715">
    <property type="entry name" value="Plug"/>
    <property type="match status" value="1"/>
</dbReference>
<dbReference type="InterPro" id="IPR000531">
    <property type="entry name" value="Beta-barrel_TonB"/>
</dbReference>
<evidence type="ECO:0000259" key="11">
    <source>
        <dbReference type="Pfam" id="PF00593"/>
    </source>
</evidence>
<name>A0A081U9L6_BACFG</name>
<dbReference type="RefSeq" id="WP_032535651.1">
    <property type="nucleotide sequence ID" value="NZ_CABJEQ010000012.1"/>
</dbReference>
<dbReference type="EMBL" id="QRJE01000035">
    <property type="protein sequence ID" value="RHH07383.1"/>
    <property type="molecule type" value="Genomic_DNA"/>
</dbReference>
<dbReference type="EMBL" id="CP036546">
    <property type="protein sequence ID" value="QCQ44963.1"/>
    <property type="molecule type" value="Genomic_DNA"/>
</dbReference>
<organism evidence="14 16">
    <name type="scientific">Bacteroides fragilis</name>
    <dbReference type="NCBI Taxonomy" id="817"/>
    <lineage>
        <taxon>Bacteria</taxon>
        <taxon>Pseudomonadati</taxon>
        <taxon>Bacteroidota</taxon>
        <taxon>Bacteroidia</taxon>
        <taxon>Bacteroidales</taxon>
        <taxon>Bacteroidaceae</taxon>
        <taxon>Bacteroides</taxon>
    </lineage>
</organism>
<keyword evidence="6 8" id="KW-0472">Membrane</keyword>
<proteinExistence type="inferred from homology"/>
<dbReference type="InterPro" id="IPR039426">
    <property type="entry name" value="TonB-dep_rcpt-like"/>
</dbReference>
<evidence type="ECO:0000313" key="15">
    <source>
        <dbReference type="Proteomes" id="UP000036847"/>
    </source>
</evidence>
<evidence type="ECO:0000256" key="1">
    <source>
        <dbReference type="ARBA" id="ARBA00004571"/>
    </source>
</evidence>
<comment type="subcellular location">
    <subcellularLocation>
        <location evidence="1 8">Cell outer membrane</location>
        <topology evidence="1 8">Multi-pass membrane protein</topology>
    </subcellularLocation>
</comment>
<evidence type="ECO:0000259" key="12">
    <source>
        <dbReference type="Pfam" id="PF07715"/>
    </source>
</evidence>
<keyword evidence="10" id="KW-0732">Signal</keyword>
<keyword evidence="4 8" id="KW-0812">Transmembrane</keyword>
<evidence type="ECO:0000313" key="16">
    <source>
        <dbReference type="Proteomes" id="UP000266644"/>
    </source>
</evidence>
<protein>
    <submittedName>
        <fullName evidence="14">TonB-dependent receptor</fullName>
    </submittedName>
</protein>
<evidence type="ECO:0000313" key="13">
    <source>
        <dbReference type="EMBL" id="QCQ44963.1"/>
    </source>
</evidence>
<dbReference type="InterPro" id="IPR037066">
    <property type="entry name" value="Plug_dom_sf"/>
</dbReference>
<evidence type="ECO:0000256" key="10">
    <source>
        <dbReference type="SAM" id="SignalP"/>
    </source>
</evidence>
<evidence type="ECO:0000313" key="14">
    <source>
        <dbReference type="EMBL" id="RHH07383.1"/>
    </source>
</evidence>
<feature type="signal peptide" evidence="10">
    <location>
        <begin position="1"/>
        <end position="38"/>
    </location>
</feature>
<sequence length="1087" mass="120898">MTEKTNLFPSLIRLRETNRLKMAIAASIMLWCATPQQAAANTYEEHGIETVQQANTKVKGTVVDETGEPMIGVSVKVLANNTGTITNLQGQFSIDAPKGSSIEISFIGYKTVTVKATGSPINVTMKEDSQQLDEVVVVGYGSQKKVNVTGAVGMVNSEVLEARPVQNVSQALQGVVPGLNFSVGNSGGALDSSLDINIRGAGTIGDGSGSSPLVLIDGIEGNLNSVNPNDVESVSVLKDAASASIYGARAAFGVILVKTKEGKAGKPIVSYGVNVRFSDALCVPEMLDSYRFAQYFNRGSENVGEGAIFSAESMQRIKDYMDGKITTTTTANPNNHHWNAYGGANANTDWFKEFYDDWVPSQDHNLSISGGNEKTQYSISGSFLDQNGLLRHGSDTFQRYTVNGRITTQVFDWLRVSYSTKWTREDFERPSYLTGLFFHNIARRWPTCPAYDPNGYPLDGMEIIQLEDGGKQKNQKDLNTQQIQFVFEPIKNWKINVEGSLRTTNTNEHWDVLPIYAHNEYGEPYGVQWGDYPIGSSKVNEYAYKENYYSTNIYSDYFKQFDSGHYFKVMLGFNSELYKTRNVSGEKSTLITPTVPTINTATESPNASGGYAENAVAGFFGRINYNYKDRYMVEANGRYDGSSRFIGDKRWGFFPSFSAGWNVAREPFFEQIAQKCNIGTLKLRGSWGQLGNTDTKDAWYPFYQTMPVGSNYGWLVNGTRPNYANLPGIVSSLKTWETIETWDVGLDWGLFNNRFTGSFDYFVRYTYDMIGPAPELSNSLGTGVPKINNSDMKSYGFELEVGWRDRIKDFAYGVKFVLSDAQQELLRYPNDSKSLSGSAYYKGKKLNDIWGYVTEGIAQSQEEMDAHLAKVDQSSMGSKWGAGDIMYKDLNGDGKIDNGSNKLGDSGDMKIIGNSTPRFNYGITLDASWKGIDFRAFFQGVAKRDYWLTGPYFWGMSGTGEWHAAGYKEHWDFWRPEGDPLGANTNAYYPRVLKNDSRNMKTQTRYLQNAAYCRMKNLQVGYTLPKAWTNKAGLSMVRIYVSGDNLLTISDITGIFDPEALGSTYDANSGKLYPLQRVISVGLNVNF</sequence>
<reference evidence="13 15" key="3">
    <citation type="submission" date="2019-03" db="EMBL/GenBank/DDBJ databases">
        <title>Complete genome assembly of MDR B. fragilis.</title>
        <authorList>
            <person name="Sydenham T.V."/>
            <person name="Hasman H."/>
            <person name="Justesen U.S."/>
        </authorList>
    </citation>
    <scope>NUCLEOTIDE SEQUENCE [LARGE SCALE GENOMIC DNA]</scope>
    <source>
        <strain evidence="13 15">DCMSKEJBY0001B</strain>
    </source>
</reference>
<dbReference type="NCBIfam" id="TIGR04057">
    <property type="entry name" value="SusC_RagA_signa"/>
    <property type="match status" value="1"/>
</dbReference>
<evidence type="ECO:0000256" key="3">
    <source>
        <dbReference type="ARBA" id="ARBA00022452"/>
    </source>
</evidence>
<keyword evidence="3 8" id="KW-1134">Transmembrane beta strand</keyword>
<feature type="domain" description="TonB-dependent receptor plug" evidence="12">
    <location>
        <begin position="145"/>
        <end position="254"/>
    </location>
</feature>
<evidence type="ECO:0000256" key="6">
    <source>
        <dbReference type="ARBA" id="ARBA00023136"/>
    </source>
</evidence>
<reference evidence="14 16" key="2">
    <citation type="submission" date="2018-08" db="EMBL/GenBank/DDBJ databases">
        <title>A genome reference for cultivated species of the human gut microbiota.</title>
        <authorList>
            <person name="Zou Y."/>
            <person name="Xue W."/>
            <person name="Luo G."/>
        </authorList>
    </citation>
    <scope>NUCLEOTIDE SEQUENCE [LARGE SCALE GENOMIC DNA]</scope>
    <source>
        <strain evidence="14 16">AM18-6</strain>
    </source>
</reference>
<dbReference type="InterPro" id="IPR008969">
    <property type="entry name" value="CarboxyPept-like_regulatory"/>
</dbReference>
<dbReference type="InterPro" id="IPR023996">
    <property type="entry name" value="TonB-dep_OMP_SusC/RagA"/>
</dbReference>
<dbReference type="InterPro" id="IPR023997">
    <property type="entry name" value="TonB-dep_OMP_SusC/RagA_CS"/>
</dbReference>
<dbReference type="Gene3D" id="2.170.130.10">
    <property type="entry name" value="TonB-dependent receptor, plug domain"/>
    <property type="match status" value="1"/>
</dbReference>
<evidence type="ECO:0000256" key="2">
    <source>
        <dbReference type="ARBA" id="ARBA00022448"/>
    </source>
</evidence>
<dbReference type="Gene3D" id="2.40.170.20">
    <property type="entry name" value="TonB-dependent receptor, beta-barrel domain"/>
    <property type="match status" value="1"/>
</dbReference>
<dbReference type="PROSITE" id="PS52016">
    <property type="entry name" value="TONB_DEPENDENT_REC_3"/>
    <property type="match status" value="1"/>
</dbReference>
<evidence type="ECO:0000256" key="4">
    <source>
        <dbReference type="ARBA" id="ARBA00022692"/>
    </source>
</evidence>
<dbReference type="Proteomes" id="UP000266644">
    <property type="component" value="Unassembled WGS sequence"/>
</dbReference>
<comment type="similarity">
    <text evidence="8 9">Belongs to the TonB-dependent receptor family.</text>
</comment>
<dbReference type="Pfam" id="PF00593">
    <property type="entry name" value="TonB_dep_Rec_b-barrel"/>
    <property type="match status" value="1"/>
</dbReference>
<keyword evidence="5 9" id="KW-0798">TonB box</keyword>
<dbReference type="InterPro" id="IPR012910">
    <property type="entry name" value="Plug_dom"/>
</dbReference>
<keyword evidence="7 8" id="KW-0998">Cell outer membrane</keyword>
<evidence type="ECO:0000256" key="8">
    <source>
        <dbReference type="PROSITE-ProRule" id="PRU01360"/>
    </source>
</evidence>
<evidence type="ECO:0000256" key="9">
    <source>
        <dbReference type="RuleBase" id="RU003357"/>
    </source>
</evidence>
<accession>A0A081U9L6</accession>
<feature type="domain" description="TonB-dependent receptor-like beta-barrel" evidence="11">
    <location>
        <begin position="472"/>
        <end position="1046"/>
    </location>
</feature>
<dbReference type="NCBIfam" id="TIGR04056">
    <property type="entry name" value="OMP_RagA_SusC"/>
    <property type="match status" value="1"/>
</dbReference>
<feature type="chain" id="PRO_5010404790" evidence="10">
    <location>
        <begin position="39"/>
        <end position="1087"/>
    </location>
</feature>
<keyword evidence="14" id="KW-0675">Receptor</keyword>
<dbReference type="GO" id="GO:0009279">
    <property type="term" value="C:cell outer membrane"/>
    <property type="evidence" value="ECO:0007669"/>
    <property type="project" value="UniProtKB-SubCell"/>
</dbReference>
<dbReference type="AlphaFoldDB" id="A0A081U9L6"/>
<evidence type="ECO:0000256" key="5">
    <source>
        <dbReference type="ARBA" id="ARBA00023077"/>
    </source>
</evidence>
<dbReference type="InterPro" id="IPR036942">
    <property type="entry name" value="Beta-barrel_TonB_sf"/>
</dbReference>
<dbReference type="Gene3D" id="2.60.40.1120">
    <property type="entry name" value="Carboxypeptidase-like, regulatory domain"/>
    <property type="match status" value="1"/>
</dbReference>
<reference evidence="13" key="1">
    <citation type="book" date="2014" name="THE 24TH EUROPEAN CONGRESS OF CLINICAL MICROBIOLOGY AND INFECTIOUS DISEASES" publisher="ECCMID 2014" city="Barcelona, Spain">
        <title>Identification of resistance genes in three multidrug-resistant Bacteroides fragilis isolates by whole genome sequencing.</title>
        <editorList>
            <person name="Unknown"/>
            <person name="A."/>
        </editorList>
        <authorList>
            <person name="Sydenham T.V."/>
            <person name="Hasman H."/>
            <person name="Wang M."/>
            <person name="Soki J."/>
            <person name="Nagy E."/>
            <person name="Justesen U.S."/>
        </authorList>
    </citation>
    <scope>NUCLEOTIDE SEQUENCE</scope>
    <source>
        <strain evidence="13">DCMSKEJBY0001B</strain>
    </source>
</reference>
<dbReference type="Pfam" id="PF13715">
    <property type="entry name" value="CarbopepD_reg_2"/>
    <property type="match status" value="1"/>
</dbReference>
<dbReference type="Proteomes" id="UP000036847">
    <property type="component" value="Chromosome"/>
</dbReference>
<dbReference type="OrthoDB" id="778480at2"/>
<dbReference type="SUPFAM" id="SSF49464">
    <property type="entry name" value="Carboxypeptidase regulatory domain-like"/>
    <property type="match status" value="1"/>
</dbReference>
<keyword evidence="2 8" id="KW-0813">Transport</keyword>
<dbReference type="SUPFAM" id="SSF56935">
    <property type="entry name" value="Porins"/>
    <property type="match status" value="1"/>
</dbReference>
<evidence type="ECO:0000256" key="7">
    <source>
        <dbReference type="ARBA" id="ARBA00023237"/>
    </source>
</evidence>